<feature type="signal peptide" evidence="1">
    <location>
        <begin position="1"/>
        <end position="21"/>
    </location>
</feature>
<sequence>MKIKALFSLMIVFLFVVTGCASEIKNKEQKIVVFGDEGSKEITDNKKVSQLNKILNNIDWENAEVQMARLPDYSFQIVAKDESIEAKAVTYDVWISPNKDKFEIVKRDGQYAQLTKESSALLFEIMTGGKLADLK</sequence>
<dbReference type="PROSITE" id="PS51257">
    <property type="entry name" value="PROKAR_LIPOPROTEIN"/>
    <property type="match status" value="1"/>
</dbReference>
<dbReference type="GeneID" id="32408301"/>
<dbReference type="Pfam" id="PF26353">
    <property type="entry name" value="YhfM"/>
    <property type="match status" value="1"/>
</dbReference>
<gene>
    <name evidence="3" type="ORF">GS3922_06450</name>
</gene>
<name>A0ABN4NLL8_9BACL</name>
<keyword evidence="1" id="KW-0732">Signal</keyword>
<keyword evidence="4" id="KW-1185">Reference proteome</keyword>
<evidence type="ECO:0000313" key="3">
    <source>
        <dbReference type="EMBL" id="AMX83350.1"/>
    </source>
</evidence>
<reference evidence="3 4" key="1">
    <citation type="submission" date="2016-02" db="EMBL/GenBank/DDBJ databases">
        <title>Complete genome sequence of Geobacillus subterraneus KCTC 3922T.</title>
        <authorList>
            <person name="Lee D.-W."/>
            <person name="Lee Y.-J."/>
            <person name="Lee S.-J."/>
            <person name="Park G.-S."/>
            <person name="Lee S.-J."/>
            <person name="Shin J.-H."/>
        </authorList>
    </citation>
    <scope>NUCLEOTIDE SEQUENCE [LARGE SCALE GENOMIC DNA]</scope>
    <source>
        <strain evidence="3 4">KCTC 3922</strain>
    </source>
</reference>
<organism evidence="3 4">
    <name type="scientific">Geobacillus subterraneus</name>
    <dbReference type="NCBI Taxonomy" id="129338"/>
    <lineage>
        <taxon>Bacteria</taxon>
        <taxon>Bacillati</taxon>
        <taxon>Bacillota</taxon>
        <taxon>Bacilli</taxon>
        <taxon>Bacillales</taxon>
        <taxon>Anoxybacillaceae</taxon>
        <taxon>Geobacillus</taxon>
    </lineage>
</organism>
<feature type="chain" id="PRO_5047200283" description="YhfM-like domain-containing protein" evidence="1">
    <location>
        <begin position="22"/>
        <end position="135"/>
    </location>
</feature>
<dbReference type="Proteomes" id="UP000076226">
    <property type="component" value="Chromosome"/>
</dbReference>
<evidence type="ECO:0000313" key="4">
    <source>
        <dbReference type="Proteomes" id="UP000076226"/>
    </source>
</evidence>
<protein>
    <recommendedName>
        <fullName evidence="2">YhfM-like domain-containing protein</fullName>
    </recommendedName>
</protein>
<accession>A0ABN4NLL8</accession>
<proteinExistence type="predicted"/>
<evidence type="ECO:0000256" key="1">
    <source>
        <dbReference type="SAM" id="SignalP"/>
    </source>
</evidence>
<feature type="domain" description="YhfM-like" evidence="2">
    <location>
        <begin position="26"/>
        <end position="127"/>
    </location>
</feature>
<dbReference type="InterPro" id="IPR058780">
    <property type="entry name" value="YhfM-like_dom"/>
</dbReference>
<evidence type="ECO:0000259" key="2">
    <source>
        <dbReference type="Pfam" id="PF26353"/>
    </source>
</evidence>
<dbReference type="RefSeq" id="WP_063165678.1">
    <property type="nucleotide sequence ID" value="NZ_CP014342.1"/>
</dbReference>
<dbReference type="EMBL" id="CP014342">
    <property type="protein sequence ID" value="AMX83350.1"/>
    <property type="molecule type" value="Genomic_DNA"/>
</dbReference>